<evidence type="ECO:0000313" key="1">
    <source>
        <dbReference type="EMBL" id="CAG77338.1"/>
    </source>
</evidence>
<evidence type="ECO:0000313" key="2">
    <source>
        <dbReference type="Proteomes" id="UP000007966"/>
    </source>
</evidence>
<dbReference type="Proteomes" id="UP000007966">
    <property type="component" value="Chromosome"/>
</dbReference>
<dbReference type="STRING" id="218491.ECA4442"/>
<keyword evidence="2" id="KW-1185">Reference proteome</keyword>
<organism evidence="1 2">
    <name type="scientific">Pectobacterium atrosepticum (strain SCRI 1043 / ATCC BAA-672)</name>
    <name type="common">Erwinia carotovora subsp. atroseptica</name>
    <dbReference type="NCBI Taxonomy" id="218491"/>
    <lineage>
        <taxon>Bacteria</taxon>
        <taxon>Pseudomonadati</taxon>
        <taxon>Pseudomonadota</taxon>
        <taxon>Gammaproteobacteria</taxon>
        <taxon>Enterobacterales</taxon>
        <taxon>Pectobacteriaceae</taxon>
        <taxon>Pectobacterium</taxon>
    </lineage>
</organism>
<gene>
    <name evidence="1" type="ordered locus">ECA4442</name>
</gene>
<accession>Q6CYR3</accession>
<proteinExistence type="predicted"/>
<protein>
    <submittedName>
        <fullName evidence="1">Uncharacterized protein</fullName>
    </submittedName>
</protein>
<dbReference type="EMBL" id="BX950851">
    <property type="protein sequence ID" value="CAG77338.1"/>
    <property type="molecule type" value="Genomic_DNA"/>
</dbReference>
<dbReference type="HOGENOM" id="CLU_2035776_0_0_6"/>
<dbReference type="KEGG" id="eca:ECA4442"/>
<dbReference type="AlphaFoldDB" id="Q6CYR3"/>
<sequence>MAVRREDDRRLNRISQLYDGKRQDCNNCTVLSQLTSHLTRQPFPLFLEFLPARAQKRRRRAGRELYGLYCKAQGSFNDLPCKIMIDVTVTIVSLKVCLDALHIGWVKCALAAYLPCCGESR</sequence>
<reference evidence="1" key="1">
    <citation type="submission" date="2004-02" db="EMBL/GenBank/DDBJ databases">
        <title>The genome sequence of the enterobacterial phytopathogen Erwinia carotovora subsp. atroseptica SCRI1043 and functional genomic identification of novel virulence factors.</title>
        <authorList>
            <person name="Bell K.S."/>
            <person name="Sebaihia M."/>
            <person name="Pritchard L."/>
            <person name="Holden M."/>
            <person name="Hyman L.J."/>
            <person name="Holeva M.C."/>
            <person name="Thomson N.R."/>
            <person name="Bentley S.D."/>
            <person name="Churcher C."/>
            <person name="Mungall K."/>
            <person name="Atkin R."/>
            <person name="Bason N."/>
            <person name="Brooks K."/>
            <person name="Chillingworth T."/>
            <person name="Clark K."/>
            <person name="Doggett J."/>
            <person name="Fraser A."/>
            <person name="Hance Z."/>
            <person name="Hauser H."/>
            <person name="Jagels K."/>
            <person name="Moule S."/>
            <person name="Norbertczak H."/>
            <person name="Ormond D."/>
            <person name="Price C."/>
            <person name="Quail M.A."/>
            <person name="Sanders M."/>
            <person name="Walker D."/>
            <person name="Whitehead S."/>
            <person name="Salmond G.P.C."/>
            <person name="Birch P.R.J."/>
            <person name="Barrell B.G."/>
            <person name="Parkhill J."/>
            <person name="Toth I.K."/>
        </authorList>
    </citation>
    <scope>NUCLEOTIDE SEQUENCE</scope>
    <source>
        <strain evidence="1">SCRI1043</strain>
    </source>
</reference>
<name>Q6CYR3_PECAS</name>